<evidence type="ECO:0000313" key="2">
    <source>
        <dbReference type="Proteomes" id="UP000664795"/>
    </source>
</evidence>
<accession>A0A939G6C7</accession>
<organism evidence="1 2">
    <name type="scientific">Fibrella aquatilis</name>
    <dbReference type="NCBI Taxonomy" id="2817059"/>
    <lineage>
        <taxon>Bacteria</taxon>
        <taxon>Pseudomonadati</taxon>
        <taxon>Bacteroidota</taxon>
        <taxon>Cytophagia</taxon>
        <taxon>Cytophagales</taxon>
        <taxon>Spirosomataceae</taxon>
        <taxon>Fibrella</taxon>
    </lineage>
</organism>
<dbReference type="InterPro" id="IPR036170">
    <property type="entry name" value="YezG-like_sf"/>
</dbReference>
<gene>
    <name evidence="1" type="ORF">J2I48_09435</name>
</gene>
<reference evidence="1 2" key="1">
    <citation type="submission" date="2021-03" db="EMBL/GenBank/DDBJ databases">
        <title>Fibrella sp. HMF5036 genome sequencing and assembly.</title>
        <authorList>
            <person name="Kang H."/>
            <person name="Kim H."/>
            <person name="Bae S."/>
            <person name="Joh K."/>
        </authorList>
    </citation>
    <scope>NUCLEOTIDE SEQUENCE [LARGE SCALE GENOMIC DNA]</scope>
    <source>
        <strain evidence="1 2">HMF5036</strain>
    </source>
</reference>
<dbReference type="Proteomes" id="UP000664795">
    <property type="component" value="Unassembled WGS sequence"/>
</dbReference>
<comment type="caution">
    <text evidence="1">The sequence shown here is derived from an EMBL/GenBank/DDBJ whole genome shotgun (WGS) entry which is preliminary data.</text>
</comment>
<dbReference type="EMBL" id="JAFMYU010000006">
    <property type="protein sequence ID" value="MBO0931215.1"/>
    <property type="molecule type" value="Genomic_DNA"/>
</dbReference>
<evidence type="ECO:0008006" key="3">
    <source>
        <dbReference type="Google" id="ProtNLM"/>
    </source>
</evidence>
<evidence type="ECO:0000313" key="1">
    <source>
        <dbReference type="EMBL" id="MBO0931215.1"/>
    </source>
</evidence>
<sequence length="131" mass="14878">MTQNEIYDQLIAAVTDNLTSPWTICRLNGRYLDNGLDVEFDGIYLTPDGDEKPLSTDFHEDVTEAVVALYQLRKTQGQSRANVLQLDLSAQGKYTVQYSWDQEIQDEEDHFNNGGTAREWQAIREAKYGAA</sequence>
<keyword evidence="2" id="KW-1185">Reference proteome</keyword>
<dbReference type="SUPFAM" id="SSF160424">
    <property type="entry name" value="BH3703-like"/>
    <property type="match status" value="1"/>
</dbReference>
<name>A0A939G6C7_9BACT</name>
<dbReference type="AlphaFoldDB" id="A0A939G6C7"/>
<protein>
    <recommendedName>
        <fullName evidence="3">DUF600 family protein</fullName>
    </recommendedName>
</protein>
<proteinExistence type="predicted"/>
<dbReference type="RefSeq" id="WP_207335185.1">
    <property type="nucleotide sequence ID" value="NZ_JAFMYU010000006.1"/>
</dbReference>